<protein>
    <recommendedName>
        <fullName evidence="4">Secreted protein</fullName>
    </recommendedName>
</protein>
<evidence type="ECO:0000313" key="3">
    <source>
        <dbReference type="Proteomes" id="UP001620626"/>
    </source>
</evidence>
<dbReference type="EMBL" id="JBICBT010000756">
    <property type="protein sequence ID" value="KAL3102448.1"/>
    <property type="molecule type" value="Genomic_DNA"/>
</dbReference>
<feature type="compositionally biased region" description="Polar residues" evidence="1">
    <location>
        <begin position="124"/>
        <end position="139"/>
    </location>
</feature>
<gene>
    <name evidence="2" type="ORF">niasHT_025630</name>
</gene>
<reference evidence="2 3" key="1">
    <citation type="submission" date="2024-10" db="EMBL/GenBank/DDBJ databases">
        <authorList>
            <person name="Kim D."/>
        </authorList>
    </citation>
    <scope>NUCLEOTIDE SEQUENCE [LARGE SCALE GENOMIC DNA]</scope>
    <source>
        <strain evidence="2">BH-2024</strain>
    </source>
</reference>
<dbReference type="Proteomes" id="UP001620626">
    <property type="component" value="Unassembled WGS sequence"/>
</dbReference>
<keyword evidence="3" id="KW-1185">Reference proteome</keyword>
<evidence type="ECO:0000256" key="1">
    <source>
        <dbReference type="SAM" id="MobiDB-lite"/>
    </source>
</evidence>
<feature type="compositionally biased region" description="Basic and acidic residues" evidence="1">
    <location>
        <begin position="144"/>
        <end position="158"/>
    </location>
</feature>
<comment type="caution">
    <text evidence="2">The sequence shown here is derived from an EMBL/GenBank/DDBJ whole genome shotgun (WGS) entry which is preliminary data.</text>
</comment>
<feature type="region of interest" description="Disordered" evidence="1">
    <location>
        <begin position="27"/>
        <end position="58"/>
    </location>
</feature>
<feature type="region of interest" description="Disordered" evidence="1">
    <location>
        <begin position="124"/>
        <end position="164"/>
    </location>
</feature>
<accession>A0ABD2KHZ2</accession>
<evidence type="ECO:0000313" key="2">
    <source>
        <dbReference type="EMBL" id="KAL3102448.1"/>
    </source>
</evidence>
<sequence length="164" mass="18104">MRFFSSPVPQMRLLLAPPCLRVLVATGQSSPPQSMERRRHSAPHGVHPRGAPPQKRMRRAHSSFSLANFLLCARLRALSAGPIARSVKNCENHGRDQLNDLIHDGQSQRNVAKTVFHAMGRCSSLSPFQTSTTTTLNSKGSRRRGGDGEPQQKQHESVLYDEGA</sequence>
<dbReference type="AlphaFoldDB" id="A0ABD2KHZ2"/>
<name>A0ABD2KHZ2_9BILA</name>
<proteinExistence type="predicted"/>
<evidence type="ECO:0008006" key="4">
    <source>
        <dbReference type="Google" id="ProtNLM"/>
    </source>
</evidence>
<organism evidence="2 3">
    <name type="scientific">Heterodera trifolii</name>
    <dbReference type="NCBI Taxonomy" id="157864"/>
    <lineage>
        <taxon>Eukaryota</taxon>
        <taxon>Metazoa</taxon>
        <taxon>Ecdysozoa</taxon>
        <taxon>Nematoda</taxon>
        <taxon>Chromadorea</taxon>
        <taxon>Rhabditida</taxon>
        <taxon>Tylenchina</taxon>
        <taxon>Tylenchomorpha</taxon>
        <taxon>Tylenchoidea</taxon>
        <taxon>Heteroderidae</taxon>
        <taxon>Heteroderinae</taxon>
        <taxon>Heterodera</taxon>
    </lineage>
</organism>